<dbReference type="RefSeq" id="WP_186377621.1">
    <property type="nucleotide sequence ID" value="NZ_CP036299.1"/>
</dbReference>
<keyword evidence="2" id="KW-1185">Reference proteome</keyword>
<protein>
    <submittedName>
        <fullName evidence="1">Uncharacterized protein</fullName>
    </submittedName>
</protein>
<gene>
    <name evidence="1" type="ORF">Spb1_33000</name>
</gene>
<evidence type="ECO:0000313" key="1">
    <source>
        <dbReference type="EMBL" id="QDV31356.1"/>
    </source>
</evidence>
<proteinExistence type="predicted"/>
<dbReference type="Proteomes" id="UP000315349">
    <property type="component" value="Chromosome"/>
</dbReference>
<reference evidence="1 2" key="1">
    <citation type="submission" date="2019-02" db="EMBL/GenBank/DDBJ databases">
        <title>Deep-cultivation of Planctomycetes and their phenomic and genomic characterization uncovers novel biology.</title>
        <authorList>
            <person name="Wiegand S."/>
            <person name="Jogler M."/>
            <person name="Boedeker C."/>
            <person name="Pinto D."/>
            <person name="Vollmers J."/>
            <person name="Rivas-Marin E."/>
            <person name="Kohn T."/>
            <person name="Peeters S.H."/>
            <person name="Heuer A."/>
            <person name="Rast P."/>
            <person name="Oberbeckmann S."/>
            <person name="Bunk B."/>
            <person name="Jeske O."/>
            <person name="Meyerdierks A."/>
            <person name="Storesund J.E."/>
            <person name="Kallscheuer N."/>
            <person name="Luecker S."/>
            <person name="Lage O.M."/>
            <person name="Pohl T."/>
            <person name="Merkel B.J."/>
            <person name="Hornburger P."/>
            <person name="Mueller R.-W."/>
            <person name="Bruemmer F."/>
            <person name="Labrenz M."/>
            <person name="Spormann A.M."/>
            <person name="Op den Camp H."/>
            <person name="Overmann J."/>
            <person name="Amann R."/>
            <person name="Jetten M.S.M."/>
            <person name="Mascher T."/>
            <person name="Medema M.H."/>
            <person name="Devos D.P."/>
            <person name="Kaster A.-K."/>
            <person name="Ovreas L."/>
            <person name="Rohde M."/>
            <person name="Galperin M.Y."/>
            <person name="Jogler C."/>
        </authorList>
    </citation>
    <scope>NUCLEOTIDE SEQUENCE [LARGE SCALE GENOMIC DNA]</scope>
    <source>
        <strain evidence="1 2">Spb1</strain>
    </source>
</reference>
<sequence>MLIQSYEHGTGILENDHATLPSYLPDASVLATDPLNMKEVSIKDVWLGGQPFDGCQSSGFRIVIHPCHRSLVETYQKDWSQFRGGFSQ</sequence>
<evidence type="ECO:0000313" key="2">
    <source>
        <dbReference type="Proteomes" id="UP000315349"/>
    </source>
</evidence>
<dbReference type="AlphaFoldDB" id="A0A518GRZ1"/>
<name>A0A518GRZ1_9PLAN</name>
<organism evidence="1 2">
    <name type="scientific">Planctopirus ephydatiae</name>
    <dbReference type="NCBI Taxonomy" id="2528019"/>
    <lineage>
        <taxon>Bacteria</taxon>
        <taxon>Pseudomonadati</taxon>
        <taxon>Planctomycetota</taxon>
        <taxon>Planctomycetia</taxon>
        <taxon>Planctomycetales</taxon>
        <taxon>Planctomycetaceae</taxon>
        <taxon>Planctopirus</taxon>
    </lineage>
</organism>
<accession>A0A518GRZ1</accession>
<dbReference type="KEGG" id="peh:Spb1_33000"/>
<dbReference type="EMBL" id="CP036299">
    <property type="protein sequence ID" value="QDV31356.1"/>
    <property type="molecule type" value="Genomic_DNA"/>
</dbReference>